<evidence type="ECO:0000313" key="8">
    <source>
        <dbReference type="Proteomes" id="UP001150569"/>
    </source>
</evidence>
<gene>
    <name evidence="7" type="ORF">IWQ60_001809</name>
</gene>
<sequence length="392" mass="43924">MAYEPLLRKSPSELAFKVQPGRYDRYFQNGWSSASLLQRPLVGLQFLRGKFQENFVFVTTCLAWYLSSSLTNNSGKQILIDFRYPVTLTYFQFAFVGVFCYLYARLTGRTRIQPLNGALLALILPVCVFTIFAHLLSSVAIAHVPVSVVHTIKALSPLFTVAAYRLLFQVRYSTQVYTSLVPLTCGVMLACSFELSSSLLGLFSALLSTLVCVAQNIFSKKYVFNDNVPAHIKKSLDKTNYLFYCSWMAFALMFPVWYYAEGHDIMFLGVFHSSDNATPTSHAPRLTRAAGFMVVNGLTHFAQCVLSVTVLSLTSAVSFSISSLLKRVFVIVMAILWFQQPVGAVQAAGIVLTFVGLYLYDRAKMDVNKKETKVNCYDDYILPTTAYKAKTK</sequence>
<keyword evidence="4 5" id="KW-0472">Membrane</keyword>
<evidence type="ECO:0000256" key="1">
    <source>
        <dbReference type="ARBA" id="ARBA00004141"/>
    </source>
</evidence>
<feature type="transmembrane region" description="Helical" evidence="5">
    <location>
        <begin position="318"/>
        <end position="338"/>
    </location>
</feature>
<comment type="caution">
    <text evidence="7">The sequence shown here is derived from an EMBL/GenBank/DDBJ whole genome shotgun (WGS) entry which is preliminary data.</text>
</comment>
<feature type="transmembrane region" description="Helical" evidence="5">
    <location>
        <begin position="344"/>
        <end position="360"/>
    </location>
</feature>
<dbReference type="InterPro" id="IPR050186">
    <property type="entry name" value="TPT_transporter"/>
</dbReference>
<dbReference type="AlphaFoldDB" id="A0A9W8DW89"/>
<keyword evidence="3 5" id="KW-1133">Transmembrane helix</keyword>
<evidence type="ECO:0000256" key="2">
    <source>
        <dbReference type="ARBA" id="ARBA00022692"/>
    </source>
</evidence>
<comment type="subcellular location">
    <subcellularLocation>
        <location evidence="1">Membrane</location>
        <topology evidence="1">Multi-pass membrane protein</topology>
    </subcellularLocation>
</comment>
<dbReference type="Proteomes" id="UP001150569">
    <property type="component" value="Unassembled WGS sequence"/>
</dbReference>
<dbReference type="GO" id="GO:0016020">
    <property type="term" value="C:membrane"/>
    <property type="evidence" value="ECO:0007669"/>
    <property type="project" value="UniProtKB-SubCell"/>
</dbReference>
<feature type="transmembrane region" description="Helical" evidence="5">
    <location>
        <begin position="115"/>
        <end position="136"/>
    </location>
</feature>
<dbReference type="EMBL" id="JANBPT010000062">
    <property type="protein sequence ID" value="KAJ1928709.1"/>
    <property type="molecule type" value="Genomic_DNA"/>
</dbReference>
<proteinExistence type="predicted"/>
<evidence type="ECO:0000256" key="5">
    <source>
        <dbReference type="SAM" id="Phobius"/>
    </source>
</evidence>
<evidence type="ECO:0000256" key="3">
    <source>
        <dbReference type="ARBA" id="ARBA00022989"/>
    </source>
</evidence>
<dbReference type="InterPro" id="IPR037185">
    <property type="entry name" value="EmrE-like"/>
</dbReference>
<keyword evidence="2 5" id="KW-0812">Transmembrane</keyword>
<feature type="transmembrane region" description="Helical" evidence="5">
    <location>
        <begin position="82"/>
        <end position="103"/>
    </location>
</feature>
<dbReference type="Pfam" id="PF03151">
    <property type="entry name" value="TPT"/>
    <property type="match status" value="1"/>
</dbReference>
<dbReference type="SUPFAM" id="SSF103481">
    <property type="entry name" value="Multidrug resistance efflux transporter EmrE"/>
    <property type="match status" value="1"/>
</dbReference>
<feature type="transmembrane region" description="Helical" evidence="5">
    <location>
        <begin position="142"/>
        <end position="164"/>
    </location>
</feature>
<evidence type="ECO:0000313" key="7">
    <source>
        <dbReference type="EMBL" id="KAJ1928709.1"/>
    </source>
</evidence>
<keyword evidence="8" id="KW-1185">Reference proteome</keyword>
<reference evidence="7" key="1">
    <citation type="submission" date="2022-07" db="EMBL/GenBank/DDBJ databases">
        <title>Phylogenomic reconstructions and comparative analyses of Kickxellomycotina fungi.</title>
        <authorList>
            <person name="Reynolds N.K."/>
            <person name="Stajich J.E."/>
            <person name="Barry K."/>
            <person name="Grigoriev I.V."/>
            <person name="Crous P."/>
            <person name="Smith M.E."/>
        </authorList>
    </citation>
    <scope>NUCLEOTIDE SEQUENCE</scope>
    <source>
        <strain evidence="7">RSA 861</strain>
    </source>
</reference>
<accession>A0A9W8DW89</accession>
<feature type="domain" description="Sugar phosphate transporter" evidence="6">
    <location>
        <begin position="59"/>
        <end position="360"/>
    </location>
</feature>
<organism evidence="7 8">
    <name type="scientific">Tieghemiomyces parasiticus</name>
    <dbReference type="NCBI Taxonomy" id="78921"/>
    <lineage>
        <taxon>Eukaryota</taxon>
        <taxon>Fungi</taxon>
        <taxon>Fungi incertae sedis</taxon>
        <taxon>Zoopagomycota</taxon>
        <taxon>Kickxellomycotina</taxon>
        <taxon>Dimargaritomycetes</taxon>
        <taxon>Dimargaritales</taxon>
        <taxon>Dimargaritaceae</taxon>
        <taxon>Tieghemiomyces</taxon>
    </lineage>
</organism>
<feature type="transmembrane region" description="Helical" evidence="5">
    <location>
        <begin position="239"/>
        <end position="260"/>
    </location>
</feature>
<evidence type="ECO:0000259" key="6">
    <source>
        <dbReference type="Pfam" id="PF03151"/>
    </source>
</evidence>
<dbReference type="PANTHER" id="PTHR11132">
    <property type="entry name" value="SOLUTE CARRIER FAMILY 35"/>
    <property type="match status" value="1"/>
</dbReference>
<feature type="transmembrane region" description="Helical" evidence="5">
    <location>
        <begin position="289"/>
        <end position="311"/>
    </location>
</feature>
<dbReference type="InterPro" id="IPR004853">
    <property type="entry name" value="Sugar_P_trans_dom"/>
</dbReference>
<protein>
    <recommendedName>
        <fullName evidence="6">Sugar phosphate transporter domain-containing protein</fullName>
    </recommendedName>
</protein>
<dbReference type="OrthoDB" id="1588579at2759"/>
<evidence type="ECO:0000256" key="4">
    <source>
        <dbReference type="ARBA" id="ARBA00023136"/>
    </source>
</evidence>
<name>A0A9W8DW89_9FUNG</name>